<keyword evidence="2" id="KW-1185">Reference proteome</keyword>
<proteinExistence type="predicted"/>
<evidence type="ECO:0000313" key="1">
    <source>
        <dbReference type="EMBL" id="SAK73189.1"/>
    </source>
</evidence>
<gene>
    <name evidence="1" type="ORF">AWB79_04193</name>
</gene>
<dbReference type="AlphaFoldDB" id="A0A158BSU3"/>
<name>A0A158BSU3_9BURK</name>
<sequence>MVNTYSFDCTACGKCCNSPPAMSLRELFGHRDLFVGCIALGRVRRDANTPLHAFPVDEANTITITTLALDYSSIGRCPALADDGLCSLHVKGKPDQCIAVPLDPLVPDHLQHAVLAQRSTGAGWIGAQCIRPGEHAEAMLLRGNEIVDEEAKAAVQRRRAAMLIERDLWSAAIFNDLSREFDQPRRMLAMLPEYGYRTIPIVPALLAIGVMSTELAQICIAYIDAQRSLIQRNVTQAMQRRCLDDRPMTQTLRSFADALVHARVRLAELPPRAVSAPLVRKAEAWLLG</sequence>
<keyword evidence="1" id="KW-0969">Cilium</keyword>
<protein>
    <submittedName>
        <fullName evidence="1">Flagellin N-methylase</fullName>
    </submittedName>
</protein>
<comment type="caution">
    <text evidence="1">The sequence shown here is derived from an EMBL/GenBank/DDBJ whole genome shotgun (WGS) entry which is preliminary data.</text>
</comment>
<keyword evidence="1" id="KW-0282">Flagellum</keyword>
<accession>A0A158BSU3</accession>
<reference evidence="1" key="1">
    <citation type="submission" date="2016-01" db="EMBL/GenBank/DDBJ databases">
        <authorList>
            <person name="Peeters C."/>
        </authorList>
    </citation>
    <scope>NUCLEOTIDE SEQUENCE</scope>
    <source>
        <strain evidence="1">LMG 29322</strain>
    </source>
</reference>
<dbReference type="EMBL" id="FCOA02000014">
    <property type="protein sequence ID" value="SAK73189.1"/>
    <property type="molecule type" value="Genomic_DNA"/>
</dbReference>
<keyword evidence="1" id="KW-0966">Cell projection</keyword>
<organism evidence="1 2">
    <name type="scientific">Caballeronia hypogeia</name>
    <dbReference type="NCBI Taxonomy" id="1777140"/>
    <lineage>
        <taxon>Bacteria</taxon>
        <taxon>Pseudomonadati</taxon>
        <taxon>Pseudomonadota</taxon>
        <taxon>Betaproteobacteria</taxon>
        <taxon>Burkholderiales</taxon>
        <taxon>Burkholderiaceae</taxon>
        <taxon>Caballeronia</taxon>
    </lineage>
</organism>
<dbReference type="STRING" id="1777140.AWB79_04193"/>
<evidence type="ECO:0000313" key="2">
    <source>
        <dbReference type="Proteomes" id="UP000054851"/>
    </source>
</evidence>
<dbReference type="Proteomes" id="UP000054851">
    <property type="component" value="Unassembled WGS sequence"/>
</dbReference>